<protein>
    <submittedName>
        <fullName evidence="1">Uncharacterized protein</fullName>
    </submittedName>
</protein>
<gene>
    <name evidence="1" type="ORF">S01H1_21029</name>
</gene>
<dbReference type="Gene3D" id="3.30.1490.190">
    <property type="match status" value="1"/>
</dbReference>
<accession>X0TTZ0</accession>
<sequence length="49" mass="5620">MDCHDIYDISSPDLEKIPVPAEIQERCIIISRRVVLQGFCERCKGKVSK</sequence>
<evidence type="ECO:0000313" key="1">
    <source>
        <dbReference type="EMBL" id="GAF91637.1"/>
    </source>
</evidence>
<reference evidence="1" key="1">
    <citation type="journal article" date="2014" name="Front. Microbiol.">
        <title>High frequency of phylogenetically diverse reductive dehalogenase-homologous genes in deep subseafloor sedimentary metagenomes.</title>
        <authorList>
            <person name="Kawai M."/>
            <person name="Futagami T."/>
            <person name="Toyoda A."/>
            <person name="Takaki Y."/>
            <person name="Nishi S."/>
            <person name="Hori S."/>
            <person name="Arai W."/>
            <person name="Tsubouchi T."/>
            <person name="Morono Y."/>
            <person name="Uchiyama I."/>
            <person name="Ito T."/>
            <person name="Fujiyama A."/>
            <person name="Inagaki F."/>
            <person name="Takami H."/>
        </authorList>
    </citation>
    <scope>NUCLEOTIDE SEQUENCE</scope>
    <source>
        <strain evidence="1">Expedition CK06-06</strain>
    </source>
</reference>
<name>X0TTZ0_9ZZZZ</name>
<dbReference type="EMBL" id="BARS01011593">
    <property type="protein sequence ID" value="GAF91637.1"/>
    <property type="molecule type" value="Genomic_DNA"/>
</dbReference>
<proteinExistence type="predicted"/>
<dbReference type="InterPro" id="IPR043135">
    <property type="entry name" value="Fur_C"/>
</dbReference>
<organism evidence="1">
    <name type="scientific">marine sediment metagenome</name>
    <dbReference type="NCBI Taxonomy" id="412755"/>
    <lineage>
        <taxon>unclassified sequences</taxon>
        <taxon>metagenomes</taxon>
        <taxon>ecological metagenomes</taxon>
    </lineage>
</organism>
<dbReference type="AlphaFoldDB" id="X0TTZ0"/>
<comment type="caution">
    <text evidence="1">The sequence shown here is derived from an EMBL/GenBank/DDBJ whole genome shotgun (WGS) entry which is preliminary data.</text>
</comment>